<proteinExistence type="inferred from homology"/>
<dbReference type="InterPro" id="IPR020814">
    <property type="entry name" value="Ribosomal_S6_plastid/chlpt"/>
</dbReference>
<comment type="caution">
    <text evidence="5">The sequence shown here is derived from an EMBL/GenBank/DDBJ whole genome shotgun (WGS) entry which is preliminary data.</text>
</comment>
<dbReference type="Gene3D" id="3.30.70.60">
    <property type="match status" value="1"/>
</dbReference>
<dbReference type="STRING" id="1122195.SAMN02745164_01471"/>
<dbReference type="EMBL" id="FQUI01000023">
    <property type="protein sequence ID" value="SHE94639.1"/>
    <property type="molecule type" value="Genomic_DNA"/>
</dbReference>
<reference evidence="5" key="1">
    <citation type="submission" date="2016-11" db="EMBL/GenBank/DDBJ databases">
        <authorList>
            <person name="Varghese N."/>
            <person name="Submissions S."/>
        </authorList>
    </citation>
    <scope>NUCLEOTIDE SEQUENCE [LARGE SCALE GENOMIC DNA]</scope>
    <source>
        <strain evidence="5">DSM 16785</strain>
    </source>
</reference>
<dbReference type="Pfam" id="PF01250">
    <property type="entry name" value="Ribosomal_S6"/>
    <property type="match status" value="1"/>
</dbReference>
<gene>
    <name evidence="3" type="primary">rpsF</name>
    <name evidence="5" type="ORF">SAMN02745164_01471</name>
</gene>
<evidence type="ECO:0000313" key="5">
    <source>
        <dbReference type="EMBL" id="SHE94639.1"/>
    </source>
</evidence>
<feature type="compositionally biased region" description="Basic and acidic residues" evidence="4">
    <location>
        <begin position="105"/>
        <end position="114"/>
    </location>
</feature>
<dbReference type="Proteomes" id="UP000184334">
    <property type="component" value="Unassembled WGS sequence"/>
</dbReference>
<protein>
    <recommendedName>
        <fullName evidence="2 3">Small ribosomal subunit protein bS6</fullName>
    </recommendedName>
</protein>
<keyword evidence="3" id="KW-0699">rRNA-binding</keyword>
<keyword evidence="3" id="KW-0694">RNA-binding</keyword>
<dbReference type="NCBIfam" id="TIGR00166">
    <property type="entry name" value="S6"/>
    <property type="match status" value="1"/>
</dbReference>
<evidence type="ECO:0000256" key="3">
    <source>
        <dbReference type="HAMAP-Rule" id="MF_00360"/>
    </source>
</evidence>
<sequence>MKERIYEVMFIVSPELSEEARNNEVEKVKSWIEEKVEGEIQHWERWGVRKLAYRTHQNHTEGDYTWGIFKASPEKVNILDGLFRINSQNTFRWQVFRREDLEKAEKSKEKKAVENQEVVVEEPVNSEE</sequence>
<keyword evidence="3 5" id="KW-0689">Ribosomal protein</keyword>
<name>A0A1M4XMD5_MARH1</name>
<evidence type="ECO:0000256" key="2">
    <source>
        <dbReference type="ARBA" id="ARBA00035294"/>
    </source>
</evidence>
<dbReference type="InterPro" id="IPR000529">
    <property type="entry name" value="Ribosomal_bS6"/>
</dbReference>
<dbReference type="GO" id="GO:0070181">
    <property type="term" value="F:small ribosomal subunit rRNA binding"/>
    <property type="evidence" value="ECO:0007669"/>
    <property type="project" value="TreeGrafter"/>
</dbReference>
<dbReference type="SUPFAM" id="SSF54995">
    <property type="entry name" value="Ribosomal protein S6"/>
    <property type="match status" value="1"/>
</dbReference>
<keyword evidence="6" id="KW-1185">Reference proteome</keyword>
<dbReference type="GO" id="GO:0005737">
    <property type="term" value="C:cytoplasm"/>
    <property type="evidence" value="ECO:0007669"/>
    <property type="project" value="UniProtKB-ARBA"/>
</dbReference>
<dbReference type="GO" id="GO:0005840">
    <property type="term" value="C:ribosome"/>
    <property type="evidence" value="ECO:0007669"/>
    <property type="project" value="UniProtKB-KW"/>
</dbReference>
<dbReference type="InterPro" id="IPR014717">
    <property type="entry name" value="Transl_elong_EF1B/ribsomal_bS6"/>
</dbReference>
<dbReference type="CDD" id="cd00473">
    <property type="entry name" value="bS6"/>
    <property type="match status" value="1"/>
</dbReference>
<dbReference type="PANTHER" id="PTHR21011">
    <property type="entry name" value="MITOCHONDRIAL 28S RIBOSOMAL PROTEIN S6"/>
    <property type="match status" value="1"/>
</dbReference>
<dbReference type="AlphaFoldDB" id="A0A1M4XMD5"/>
<dbReference type="RefSeq" id="WP_072864995.1">
    <property type="nucleotide sequence ID" value="NZ_FQUI01000023.1"/>
</dbReference>
<dbReference type="GO" id="GO:0003735">
    <property type="term" value="F:structural constituent of ribosome"/>
    <property type="evidence" value="ECO:0007669"/>
    <property type="project" value="InterPro"/>
</dbReference>
<evidence type="ECO:0000256" key="4">
    <source>
        <dbReference type="SAM" id="MobiDB-lite"/>
    </source>
</evidence>
<evidence type="ECO:0000256" key="1">
    <source>
        <dbReference type="ARBA" id="ARBA00009512"/>
    </source>
</evidence>
<feature type="compositionally biased region" description="Low complexity" evidence="4">
    <location>
        <begin position="115"/>
        <end position="128"/>
    </location>
</feature>
<dbReference type="HAMAP" id="MF_00360">
    <property type="entry name" value="Ribosomal_bS6"/>
    <property type="match status" value="1"/>
</dbReference>
<dbReference type="PANTHER" id="PTHR21011:SF1">
    <property type="entry name" value="SMALL RIBOSOMAL SUBUNIT PROTEIN BS6M"/>
    <property type="match status" value="1"/>
</dbReference>
<accession>A0A1M4XMD5</accession>
<comment type="similarity">
    <text evidence="1 3">Belongs to the bacterial ribosomal protein bS6 family.</text>
</comment>
<feature type="region of interest" description="Disordered" evidence="4">
    <location>
        <begin position="105"/>
        <end position="128"/>
    </location>
</feature>
<dbReference type="InterPro" id="IPR035980">
    <property type="entry name" value="Ribosomal_bS6_sf"/>
</dbReference>
<dbReference type="OrthoDB" id="9812702at2"/>
<comment type="function">
    <text evidence="3">Binds together with bS18 to 16S ribosomal RNA.</text>
</comment>
<dbReference type="GO" id="GO:1990904">
    <property type="term" value="C:ribonucleoprotein complex"/>
    <property type="evidence" value="ECO:0007669"/>
    <property type="project" value="UniProtKB-KW"/>
</dbReference>
<keyword evidence="3" id="KW-0687">Ribonucleoprotein</keyword>
<organism evidence="5 6">
    <name type="scientific">Marinitoga hydrogenitolerans (strain DSM 16785 / JCM 12826 / AT1271)</name>
    <dbReference type="NCBI Taxonomy" id="1122195"/>
    <lineage>
        <taxon>Bacteria</taxon>
        <taxon>Thermotogati</taxon>
        <taxon>Thermotogota</taxon>
        <taxon>Thermotogae</taxon>
        <taxon>Petrotogales</taxon>
        <taxon>Petrotogaceae</taxon>
        <taxon>Marinitoga</taxon>
    </lineage>
</organism>
<evidence type="ECO:0000313" key="6">
    <source>
        <dbReference type="Proteomes" id="UP000184334"/>
    </source>
</evidence>
<dbReference type="GO" id="GO:0006412">
    <property type="term" value="P:translation"/>
    <property type="evidence" value="ECO:0007669"/>
    <property type="project" value="UniProtKB-UniRule"/>
</dbReference>